<dbReference type="SUPFAM" id="SSF53706">
    <property type="entry name" value="Formate dehydrogenase/DMSO reductase, domains 1-3"/>
    <property type="match status" value="1"/>
</dbReference>
<dbReference type="PROSITE" id="PS51318">
    <property type="entry name" value="TAT"/>
    <property type="match status" value="1"/>
</dbReference>
<dbReference type="InterPro" id="IPR006311">
    <property type="entry name" value="TAT_signal"/>
</dbReference>
<dbReference type="Gene3D" id="2.20.25.90">
    <property type="entry name" value="ADC-like domains"/>
    <property type="match status" value="1"/>
</dbReference>
<organism evidence="11">
    <name type="scientific">Desulfurivibrio alkaliphilus</name>
    <dbReference type="NCBI Taxonomy" id="427923"/>
    <lineage>
        <taxon>Bacteria</taxon>
        <taxon>Pseudomonadati</taxon>
        <taxon>Thermodesulfobacteriota</taxon>
        <taxon>Desulfobulbia</taxon>
        <taxon>Desulfobulbales</taxon>
        <taxon>Desulfobulbaceae</taxon>
        <taxon>Desulfurivibrio</taxon>
    </lineage>
</organism>
<keyword evidence="6" id="KW-0732">Signal</keyword>
<evidence type="ECO:0000313" key="11">
    <source>
        <dbReference type="EMBL" id="HET97868.1"/>
    </source>
</evidence>
<keyword evidence="3" id="KW-0004">4Fe-4S</keyword>
<dbReference type="AlphaFoldDB" id="A0A7C2TH65"/>
<evidence type="ECO:0000256" key="6">
    <source>
        <dbReference type="ARBA" id="ARBA00022729"/>
    </source>
</evidence>
<protein>
    <submittedName>
        <fullName evidence="11">Twin-arginine translocation signal domain-containing protein</fullName>
    </submittedName>
</protein>
<dbReference type="Gene3D" id="3.40.50.740">
    <property type="match status" value="1"/>
</dbReference>
<dbReference type="InterPro" id="IPR006963">
    <property type="entry name" value="Mopterin_OxRdtase_4Fe-4S_dom"/>
</dbReference>
<accession>A0A7C2TH65</accession>
<gene>
    <name evidence="11" type="ORF">ENN98_04110</name>
</gene>
<comment type="subunit">
    <text evidence="2">Heterodimer of a large and a small subunit.</text>
</comment>
<dbReference type="InterPro" id="IPR019546">
    <property type="entry name" value="TAT_signal_bac_arc"/>
</dbReference>
<evidence type="ECO:0000256" key="7">
    <source>
        <dbReference type="ARBA" id="ARBA00023002"/>
    </source>
</evidence>
<evidence type="ECO:0000256" key="5">
    <source>
        <dbReference type="ARBA" id="ARBA00022723"/>
    </source>
</evidence>
<dbReference type="InterPro" id="IPR006656">
    <property type="entry name" value="Mopterin_OxRdtase"/>
</dbReference>
<evidence type="ECO:0000256" key="2">
    <source>
        <dbReference type="ARBA" id="ARBA00011771"/>
    </source>
</evidence>
<evidence type="ECO:0000256" key="3">
    <source>
        <dbReference type="ARBA" id="ARBA00022485"/>
    </source>
</evidence>
<dbReference type="InterPro" id="IPR050612">
    <property type="entry name" value="Prok_Mopterin_Oxidored"/>
</dbReference>
<comment type="caution">
    <text evidence="11">The sequence shown here is derived from an EMBL/GenBank/DDBJ whole genome shotgun (WGS) entry which is preliminary data.</text>
</comment>
<reference evidence="11" key="1">
    <citation type="journal article" date="2020" name="mSystems">
        <title>Genome- and Community-Level Interaction Insights into Carbon Utilization and Element Cycling Functions of Hydrothermarchaeota in Hydrothermal Sediment.</title>
        <authorList>
            <person name="Zhou Z."/>
            <person name="Liu Y."/>
            <person name="Xu W."/>
            <person name="Pan J."/>
            <person name="Luo Z.H."/>
            <person name="Li M."/>
        </authorList>
    </citation>
    <scope>NUCLEOTIDE SEQUENCE [LARGE SCALE GENOMIC DNA]</scope>
    <source>
        <strain evidence="11">SpSt-1224</strain>
    </source>
</reference>
<dbReference type="PANTHER" id="PTHR43742:SF9">
    <property type="entry name" value="TETRATHIONATE REDUCTASE SUBUNIT A"/>
    <property type="match status" value="1"/>
</dbReference>
<evidence type="ECO:0000256" key="8">
    <source>
        <dbReference type="ARBA" id="ARBA00023004"/>
    </source>
</evidence>
<keyword evidence="5" id="KW-0479">Metal-binding</keyword>
<keyword evidence="8" id="KW-0408">Iron</keyword>
<sequence>MPDDHRCSRRSFLKTAGLTAAALPLAGLVARAEATESGQFPGVGPRRVATVCGMCPARCLVTATVREGRVVELEGTEGNPLNGSRICARGQAAIDLLYDPDRLKYPMKRRGPRGSGSWQRISWAEAIDTVAQKMEEALRLSGP</sequence>
<dbReference type="GO" id="GO:0016491">
    <property type="term" value="F:oxidoreductase activity"/>
    <property type="evidence" value="ECO:0007669"/>
    <property type="project" value="UniProtKB-KW"/>
</dbReference>
<dbReference type="GO" id="GO:0046872">
    <property type="term" value="F:metal ion binding"/>
    <property type="evidence" value="ECO:0007669"/>
    <property type="project" value="UniProtKB-KW"/>
</dbReference>
<proteinExistence type="predicted"/>
<dbReference type="NCBIfam" id="TIGR01409">
    <property type="entry name" value="TAT_signal_seq"/>
    <property type="match status" value="1"/>
</dbReference>
<keyword evidence="9" id="KW-0411">Iron-sulfur</keyword>
<dbReference type="Proteomes" id="UP000885986">
    <property type="component" value="Unassembled WGS sequence"/>
</dbReference>
<keyword evidence="4" id="KW-0500">Molybdenum</keyword>
<dbReference type="GO" id="GO:0030313">
    <property type="term" value="C:cell envelope"/>
    <property type="evidence" value="ECO:0007669"/>
    <property type="project" value="UniProtKB-SubCell"/>
</dbReference>
<evidence type="ECO:0000259" key="10">
    <source>
        <dbReference type="PROSITE" id="PS51669"/>
    </source>
</evidence>
<dbReference type="Pfam" id="PF00384">
    <property type="entry name" value="Molybdopterin"/>
    <property type="match status" value="1"/>
</dbReference>
<evidence type="ECO:0000256" key="4">
    <source>
        <dbReference type="ARBA" id="ARBA00022505"/>
    </source>
</evidence>
<dbReference type="Pfam" id="PF04879">
    <property type="entry name" value="Molybdop_Fe4S4"/>
    <property type="match status" value="1"/>
</dbReference>
<name>A0A7C2TH65_9BACT</name>
<dbReference type="EMBL" id="DSDS01000096">
    <property type="protein sequence ID" value="HET97868.1"/>
    <property type="molecule type" value="Genomic_DNA"/>
</dbReference>
<evidence type="ECO:0000256" key="9">
    <source>
        <dbReference type="ARBA" id="ARBA00023014"/>
    </source>
</evidence>
<feature type="domain" description="4Fe-4S Mo/W bis-MGD-type" evidence="10">
    <location>
        <begin position="45"/>
        <end position="101"/>
    </location>
</feature>
<feature type="non-terminal residue" evidence="11">
    <location>
        <position position="143"/>
    </location>
</feature>
<keyword evidence="7" id="KW-0560">Oxidoreductase</keyword>
<dbReference type="SMART" id="SM00926">
    <property type="entry name" value="Molybdop_Fe4S4"/>
    <property type="match status" value="1"/>
</dbReference>
<dbReference type="GO" id="GO:0051539">
    <property type="term" value="F:4 iron, 4 sulfur cluster binding"/>
    <property type="evidence" value="ECO:0007669"/>
    <property type="project" value="UniProtKB-KW"/>
</dbReference>
<evidence type="ECO:0000256" key="1">
    <source>
        <dbReference type="ARBA" id="ARBA00004196"/>
    </source>
</evidence>
<dbReference type="PROSITE" id="PS51669">
    <property type="entry name" value="4FE4S_MOW_BIS_MGD"/>
    <property type="match status" value="1"/>
</dbReference>
<dbReference type="PANTHER" id="PTHR43742">
    <property type="entry name" value="TRIMETHYLAMINE-N-OXIDE REDUCTASE"/>
    <property type="match status" value="1"/>
</dbReference>
<comment type="subcellular location">
    <subcellularLocation>
        <location evidence="1">Cell envelope</location>
    </subcellularLocation>
</comment>